<dbReference type="SUPFAM" id="SSF52047">
    <property type="entry name" value="RNI-like"/>
    <property type="match status" value="1"/>
</dbReference>
<dbReference type="InterPro" id="IPR032675">
    <property type="entry name" value="LRR_dom_sf"/>
</dbReference>
<dbReference type="Gene3D" id="3.80.10.10">
    <property type="entry name" value="Ribonuclease Inhibitor"/>
    <property type="match status" value="3"/>
</dbReference>
<sequence>MAVFIAPILYVLFNGLVWVTNGNELPMQCSGSTSMYCYPVIPSFVPLYGWNLPNVEQLSFYNRYGLKWSLQTLPNGLFDWASNIEYIYMNDVGLENLKCDIFQPLRNSLYYINMANNLFREFPACALKNLNQLKYILFSNQNIESVNINDLESNHLTQIDLRQNKISNFSISNINNFKNIQIFLDNNEITYLNISRVNRIQYLSVRNNKLKVIYRGIFQNSRSVLQHLKLSYNGLDDDVWDVLDDVWSLRTLELKQNGIQTVSPSVITRLSELYYLDLSHNYITSLTDILLRSGKMSTFFLNSNKLVEFPSNVIDDTNTFGNNYYCKLDISNNMMDNIQLNIPTTCTKLTLNLAQNELTAIHFKNNDNTIDLLNISNNRLVTLPETLPKANRYILSNNPLNTTNVLKHLTTTMKEALQIEMDNMNFLCNRNEHYDFTNLQFSQMSTLSMRRNCIPLSFLCYIGMKNIDIYLDNNTNHYNSTEDMPCKLNTKDFDIVSFSGSRMNEMFVDLFLSKYTKTISNVTSLYLKKSHLRELPFIRYASLPTYRNRVFDFSENHLEVFNGLEVEFFPNDFTLNLEHNQIIQIKKVIFKSTVQTYRDPFIYLKYMNNSIDRVSDSLTFIEVVGGSEHRYIYISVDVSFNRIYKLDLAAIVIFNNNNSHLIVQKLNVSHNYLKEYRNCLQNEWQFQILDLSYNKLRDVPDNSCRFATETYLGHNNLKHISQTLPATSTNKLDLEWNFIQYIHEDAFANMTSIRILNLRGNKLKTLS</sequence>
<dbReference type="SMART" id="SM00364">
    <property type="entry name" value="LRR_BAC"/>
    <property type="match status" value="4"/>
</dbReference>
<evidence type="ECO:0000256" key="2">
    <source>
        <dbReference type="ARBA" id="ARBA00022737"/>
    </source>
</evidence>
<evidence type="ECO:0000313" key="4">
    <source>
        <dbReference type="EMBL" id="CAC5418645.1"/>
    </source>
</evidence>
<dbReference type="OrthoDB" id="40118at2759"/>
<keyword evidence="5" id="KW-1185">Reference proteome</keyword>
<dbReference type="EMBL" id="CACVKT020008934">
    <property type="protein sequence ID" value="CAC5418645.1"/>
    <property type="molecule type" value="Genomic_DNA"/>
</dbReference>
<feature type="chain" id="PRO_5026996312" evidence="3">
    <location>
        <begin position="23"/>
        <end position="767"/>
    </location>
</feature>
<gene>
    <name evidence="4" type="ORF">MCOR_51068</name>
</gene>
<dbReference type="PANTHER" id="PTHR45712:SF22">
    <property type="entry name" value="INSULIN-LIKE GROWTH FACTOR-BINDING PROTEIN COMPLEX ACID LABILE SUBUNIT"/>
    <property type="match status" value="1"/>
</dbReference>
<dbReference type="SUPFAM" id="SSF52058">
    <property type="entry name" value="L domain-like"/>
    <property type="match status" value="1"/>
</dbReference>
<keyword evidence="3" id="KW-0732">Signal</keyword>
<reference evidence="4 5" key="1">
    <citation type="submission" date="2020-06" db="EMBL/GenBank/DDBJ databases">
        <authorList>
            <person name="Li R."/>
            <person name="Bekaert M."/>
        </authorList>
    </citation>
    <scope>NUCLEOTIDE SEQUENCE [LARGE SCALE GENOMIC DNA]</scope>
    <source>
        <strain evidence="5">wild</strain>
    </source>
</reference>
<dbReference type="InterPro" id="IPR001611">
    <property type="entry name" value="Leu-rich_rpt"/>
</dbReference>
<evidence type="ECO:0000313" key="5">
    <source>
        <dbReference type="Proteomes" id="UP000507470"/>
    </source>
</evidence>
<feature type="signal peptide" evidence="3">
    <location>
        <begin position="1"/>
        <end position="22"/>
    </location>
</feature>
<dbReference type="SMART" id="SM00369">
    <property type="entry name" value="LRR_TYP"/>
    <property type="match status" value="4"/>
</dbReference>
<name>A0A6J8EG91_MYTCO</name>
<protein>
    <submittedName>
        <fullName evidence="4">Uncharacterized protein</fullName>
    </submittedName>
</protein>
<dbReference type="PANTHER" id="PTHR45712">
    <property type="entry name" value="AGAP008170-PA"/>
    <property type="match status" value="1"/>
</dbReference>
<dbReference type="AlphaFoldDB" id="A0A6J8EG91"/>
<evidence type="ECO:0000256" key="3">
    <source>
        <dbReference type="SAM" id="SignalP"/>
    </source>
</evidence>
<proteinExistence type="predicted"/>
<dbReference type="InterPro" id="IPR003591">
    <property type="entry name" value="Leu-rich_rpt_typical-subtyp"/>
</dbReference>
<dbReference type="PROSITE" id="PS51450">
    <property type="entry name" value="LRR"/>
    <property type="match status" value="1"/>
</dbReference>
<keyword evidence="1" id="KW-0433">Leucine-rich repeat</keyword>
<dbReference type="Pfam" id="PF13855">
    <property type="entry name" value="LRR_8"/>
    <property type="match status" value="2"/>
</dbReference>
<dbReference type="Proteomes" id="UP000507470">
    <property type="component" value="Unassembled WGS sequence"/>
</dbReference>
<dbReference type="InterPro" id="IPR050333">
    <property type="entry name" value="SLRP"/>
</dbReference>
<organism evidence="4 5">
    <name type="scientific">Mytilus coruscus</name>
    <name type="common">Sea mussel</name>
    <dbReference type="NCBI Taxonomy" id="42192"/>
    <lineage>
        <taxon>Eukaryota</taxon>
        <taxon>Metazoa</taxon>
        <taxon>Spiralia</taxon>
        <taxon>Lophotrochozoa</taxon>
        <taxon>Mollusca</taxon>
        <taxon>Bivalvia</taxon>
        <taxon>Autobranchia</taxon>
        <taxon>Pteriomorphia</taxon>
        <taxon>Mytilida</taxon>
        <taxon>Mytiloidea</taxon>
        <taxon>Mytilidae</taxon>
        <taxon>Mytilinae</taxon>
        <taxon>Mytilus</taxon>
    </lineage>
</organism>
<evidence type="ECO:0000256" key="1">
    <source>
        <dbReference type="ARBA" id="ARBA00022614"/>
    </source>
</evidence>
<keyword evidence="2" id="KW-0677">Repeat</keyword>
<accession>A0A6J8EG91</accession>